<dbReference type="GeneID" id="39499569"/>
<dbReference type="Proteomes" id="UP000269226">
    <property type="component" value="Plasmid pMP1"/>
</dbReference>
<gene>
    <name evidence="2" type="ORF">DAT561_p1129</name>
</gene>
<dbReference type="EMBL" id="AP018493">
    <property type="protein sequence ID" value="BBC61829.1"/>
    <property type="molecule type" value="Genomic_DNA"/>
</dbReference>
<dbReference type="AlphaFoldDB" id="A0A2Z5Y4U1"/>
<evidence type="ECO:0000256" key="1">
    <source>
        <dbReference type="SAM" id="Phobius"/>
    </source>
</evidence>
<keyword evidence="2" id="KW-0614">Plasmid</keyword>
<keyword evidence="1" id="KW-0472">Membrane</keyword>
<name>A0A2Z5Y4U1_9ENTE</name>
<evidence type="ECO:0000313" key="2">
    <source>
        <dbReference type="EMBL" id="BBC61829.1"/>
    </source>
</evidence>
<reference evidence="2 3" key="1">
    <citation type="submission" date="2018-01" db="EMBL/GenBank/DDBJ databases">
        <title>Whole genome sequence of Melissococcus plutonius DAT561.</title>
        <authorList>
            <person name="Okumura K."/>
            <person name="Takamatsu D."/>
            <person name="Okura M."/>
        </authorList>
    </citation>
    <scope>NUCLEOTIDE SEQUENCE [LARGE SCALE GENOMIC DNA]</scope>
    <source>
        <strain evidence="2 3">DAT561</strain>
        <plasmid evidence="3">pmp1 dat561 dna</plasmid>
    </source>
</reference>
<keyword evidence="1" id="KW-1133">Transmembrane helix</keyword>
<organism evidence="2 3">
    <name type="scientific">Melissococcus plutonius</name>
    <dbReference type="NCBI Taxonomy" id="33970"/>
    <lineage>
        <taxon>Bacteria</taxon>
        <taxon>Bacillati</taxon>
        <taxon>Bacillota</taxon>
        <taxon>Bacilli</taxon>
        <taxon>Lactobacillales</taxon>
        <taxon>Enterococcaceae</taxon>
        <taxon>Melissococcus</taxon>
    </lineage>
</organism>
<dbReference type="RefSeq" id="WP_041363424.1">
    <property type="nucleotide sequence ID" value="NZ_AP018493.1"/>
</dbReference>
<sequence>MNKKIVLSLGIIIFSSFTILFKTTVEAPERSSYKENTEKVPVMYDKFGQVVEPINPLTSVEPLGKNIPTTSN</sequence>
<protein>
    <submittedName>
        <fullName evidence="2">Uncharacterized protein</fullName>
    </submittedName>
</protein>
<geneLocation type="plasmid" evidence="3">
    <name>pmp1 dat561 dna</name>
</geneLocation>
<keyword evidence="1" id="KW-0812">Transmembrane</keyword>
<accession>A0A2Z5Y4U1</accession>
<evidence type="ECO:0000313" key="3">
    <source>
        <dbReference type="Proteomes" id="UP000269226"/>
    </source>
</evidence>
<feature type="transmembrane region" description="Helical" evidence="1">
    <location>
        <begin position="6"/>
        <end position="25"/>
    </location>
</feature>
<proteinExistence type="predicted"/>